<evidence type="ECO:0000313" key="3">
    <source>
        <dbReference type="Proteomes" id="UP000027064"/>
    </source>
</evidence>
<dbReference type="eggNOG" id="ENOG502Z7Y1">
    <property type="taxonomic scope" value="Bacteria"/>
</dbReference>
<protein>
    <recommendedName>
        <fullName evidence="1">3-keto-alpha-glucoside-1,2-lyase/3-keto-2-hydroxy-glucal hydratase domain-containing protein</fullName>
    </recommendedName>
</protein>
<accession>A0A066WJJ1</accession>
<dbReference type="AlphaFoldDB" id="A0A066WJJ1"/>
<dbReference type="PATRIC" id="fig|1492738.3.peg.2804"/>
<name>A0A066WJJ1_9FLAO</name>
<evidence type="ECO:0000259" key="1">
    <source>
        <dbReference type="Pfam" id="PF06439"/>
    </source>
</evidence>
<dbReference type="STRING" id="1492738.FEM21_28180"/>
<evidence type="ECO:0000313" key="2">
    <source>
        <dbReference type="EMBL" id="KDN54001.1"/>
    </source>
</evidence>
<sequence length="223" mass="25439">MNSIFRSLLIILVLFSQNTNAQKRIKLFNQKDLKDWYAFGDEKGKQDNAANLFSVENNMIRMYGPKAGYLMSEQSFRNFELTVEYKWNTDTNFVRKNNSKNSGVMYHVPAETPDVLWPKGIQFQIKEGATGDFVFLQEVTLNINGTTITPGKSVVSKRFADAENPIGEWNELVVISKNGKITQKLNGKLVNEGTESSVTEGRILLQYEGFPIDFRKVTIKKHK</sequence>
<reference evidence="2 3" key="1">
    <citation type="submission" date="2014-05" db="EMBL/GenBank/DDBJ databases">
        <title>Genome Sequence of Flavobacterium sp. EM1321.</title>
        <authorList>
            <person name="Shin S.-K."/>
            <person name="Yi H."/>
        </authorList>
    </citation>
    <scope>NUCLEOTIDE SEQUENCE [LARGE SCALE GENOMIC DNA]</scope>
    <source>
        <strain evidence="2 3">EM1321</strain>
    </source>
</reference>
<dbReference type="Gene3D" id="2.60.120.560">
    <property type="entry name" value="Exo-inulinase, domain 1"/>
    <property type="match status" value="1"/>
</dbReference>
<dbReference type="OrthoDB" id="259356at2"/>
<dbReference type="GO" id="GO:0016787">
    <property type="term" value="F:hydrolase activity"/>
    <property type="evidence" value="ECO:0007669"/>
    <property type="project" value="InterPro"/>
</dbReference>
<feature type="domain" description="3-keto-alpha-glucoside-1,2-lyase/3-keto-2-hydroxy-glucal hydratase" evidence="1">
    <location>
        <begin position="25"/>
        <end position="220"/>
    </location>
</feature>
<dbReference type="RefSeq" id="WP_081824709.1">
    <property type="nucleotide sequence ID" value="NZ_JNCA01000029.1"/>
</dbReference>
<organism evidence="2 3">
    <name type="scientific">Flavobacterium seoulense</name>
    <dbReference type="NCBI Taxonomy" id="1492738"/>
    <lineage>
        <taxon>Bacteria</taxon>
        <taxon>Pseudomonadati</taxon>
        <taxon>Bacteroidota</taxon>
        <taxon>Flavobacteriia</taxon>
        <taxon>Flavobacteriales</taxon>
        <taxon>Flavobacteriaceae</taxon>
        <taxon>Flavobacterium</taxon>
    </lineage>
</organism>
<dbReference type="Pfam" id="PF06439">
    <property type="entry name" value="3keto-disac_hyd"/>
    <property type="match status" value="1"/>
</dbReference>
<comment type="caution">
    <text evidence="2">The sequence shown here is derived from an EMBL/GenBank/DDBJ whole genome shotgun (WGS) entry which is preliminary data.</text>
</comment>
<dbReference type="Proteomes" id="UP000027064">
    <property type="component" value="Unassembled WGS sequence"/>
</dbReference>
<keyword evidence="3" id="KW-1185">Reference proteome</keyword>
<dbReference type="InterPro" id="IPR010496">
    <property type="entry name" value="AL/BT2_dom"/>
</dbReference>
<proteinExistence type="predicted"/>
<dbReference type="EMBL" id="JNCA01000029">
    <property type="protein sequence ID" value="KDN54001.1"/>
    <property type="molecule type" value="Genomic_DNA"/>
</dbReference>
<gene>
    <name evidence="2" type="ORF">FEM21_28180</name>
</gene>